<feature type="transmembrane region" description="Helical" evidence="5">
    <location>
        <begin position="328"/>
        <end position="348"/>
    </location>
</feature>
<proteinExistence type="predicted"/>
<dbReference type="GO" id="GO:0015140">
    <property type="term" value="F:malate transmembrane transporter activity"/>
    <property type="evidence" value="ECO:0007669"/>
    <property type="project" value="InterPro"/>
</dbReference>
<keyword evidence="3 5" id="KW-1133">Transmembrane helix</keyword>
<dbReference type="GO" id="GO:0016020">
    <property type="term" value="C:membrane"/>
    <property type="evidence" value="ECO:0007669"/>
    <property type="project" value="UniProtKB-SubCell"/>
</dbReference>
<keyword evidence="7" id="KW-1185">Reference proteome</keyword>
<name>A0A2N3NBB4_9PEZI</name>
<dbReference type="Proteomes" id="UP000233524">
    <property type="component" value="Unassembled WGS sequence"/>
</dbReference>
<dbReference type="PANTHER" id="PTHR31162">
    <property type="entry name" value="MALIC ACID TRANSPORT PROTEIN-RELATED"/>
    <property type="match status" value="1"/>
</dbReference>
<dbReference type="Gene3D" id="1.50.10.150">
    <property type="entry name" value="Voltage-dependent anion channel"/>
    <property type="match status" value="1"/>
</dbReference>
<evidence type="ECO:0000256" key="5">
    <source>
        <dbReference type="SAM" id="Phobius"/>
    </source>
</evidence>
<dbReference type="PANTHER" id="PTHR31162:SF3">
    <property type="entry name" value="TRANSPORTER_MALIC ACID TRANSPORT PROTEIN, PUTATIVE-RELATED"/>
    <property type="match status" value="1"/>
</dbReference>
<evidence type="ECO:0000256" key="4">
    <source>
        <dbReference type="ARBA" id="ARBA00023136"/>
    </source>
</evidence>
<dbReference type="Pfam" id="PF03595">
    <property type="entry name" value="SLAC1"/>
    <property type="match status" value="1"/>
</dbReference>
<keyword evidence="4 5" id="KW-0472">Membrane</keyword>
<evidence type="ECO:0000256" key="3">
    <source>
        <dbReference type="ARBA" id="ARBA00022989"/>
    </source>
</evidence>
<gene>
    <name evidence="6" type="ORF">jhhlp_004345</name>
</gene>
<evidence type="ECO:0000256" key="2">
    <source>
        <dbReference type="ARBA" id="ARBA00022692"/>
    </source>
</evidence>
<feature type="transmembrane region" description="Helical" evidence="5">
    <location>
        <begin position="130"/>
        <end position="151"/>
    </location>
</feature>
<dbReference type="InterPro" id="IPR030185">
    <property type="entry name" value="Mae1"/>
</dbReference>
<sequence length="474" mass="52497">MDSPHPPAPILPIAVENNGYQTPMEEAQGYFPQPSTSSAPARFRPQISRLTSFLRRQEADATGNDLQAQPDTHPSLDELLHVSSRRPKSGIVSIRDRIACYQWTFFTMATGGMGSVLSSIPYRAAWVDGLGLAFVMLNLVLFILNCILITMRFCMKPGSFTGSFTDQVESLFIPAFKSFTPVNSQSPNNISNSIAIIIINICQYGIPKTGVWLLRVVEVLFWIYLSVSILASAVMYLTLWSTLVFPIHMMTPTWVFPAYPMLLNGTMAASIIGAASSTGNKLFSDALAVALGGFTTQGTACLIAFMISAAFIYRLMTQKLPRDFQRPGVFISIGPFAFTVNGIVQLAIHADFFIPQNFLGAEHAVSIIRILAVLSGLWLWGLSFWFFLVSVGSLWKYVRPGSKMPFRMTWWSFVFPNSALITATQSLGTALSNEGLKIFGCVMAGVLLVVWLFVFVTMLRCLKNRELLWPKDDL</sequence>
<dbReference type="InParanoid" id="A0A2N3NBB4"/>
<dbReference type="InterPro" id="IPR004695">
    <property type="entry name" value="SLAC1/Mae1/Ssu1/TehA"/>
</dbReference>
<evidence type="ECO:0000256" key="1">
    <source>
        <dbReference type="ARBA" id="ARBA00004141"/>
    </source>
</evidence>
<evidence type="ECO:0000313" key="7">
    <source>
        <dbReference type="Proteomes" id="UP000233524"/>
    </source>
</evidence>
<feature type="transmembrane region" description="Helical" evidence="5">
    <location>
        <begin position="190"/>
        <end position="207"/>
    </location>
</feature>
<accession>A0A2N3NBB4</accession>
<evidence type="ECO:0008006" key="8">
    <source>
        <dbReference type="Google" id="ProtNLM"/>
    </source>
</evidence>
<feature type="transmembrane region" description="Helical" evidence="5">
    <location>
        <begin position="103"/>
        <end position="124"/>
    </location>
</feature>
<keyword evidence="2 5" id="KW-0812">Transmembrane</keyword>
<dbReference type="InterPro" id="IPR038665">
    <property type="entry name" value="Voltage-dep_anion_channel_sf"/>
</dbReference>
<dbReference type="VEuPathDB" id="FungiDB:jhhlp_004345"/>
<reference evidence="6 7" key="1">
    <citation type="journal article" date="2017" name="G3 (Bethesda)">
        <title>First Draft Genome Sequence of the Pathogenic Fungus Lomentospora prolificans (Formerly Scedosporium prolificans).</title>
        <authorList>
            <person name="Luo R."/>
            <person name="Zimin A."/>
            <person name="Workman R."/>
            <person name="Fan Y."/>
            <person name="Pertea G."/>
            <person name="Grossman N."/>
            <person name="Wear M.P."/>
            <person name="Jia B."/>
            <person name="Miller H."/>
            <person name="Casadevall A."/>
            <person name="Timp W."/>
            <person name="Zhang S.X."/>
            <person name="Salzberg S.L."/>
        </authorList>
    </citation>
    <scope>NUCLEOTIDE SEQUENCE [LARGE SCALE GENOMIC DNA]</scope>
    <source>
        <strain evidence="6 7">JHH-5317</strain>
    </source>
</reference>
<dbReference type="EMBL" id="NLAX01000010">
    <property type="protein sequence ID" value="PKS09724.1"/>
    <property type="molecule type" value="Genomic_DNA"/>
</dbReference>
<feature type="transmembrane region" description="Helical" evidence="5">
    <location>
        <begin position="219"/>
        <end position="242"/>
    </location>
</feature>
<protein>
    <recommendedName>
        <fullName evidence="8">C4-dicarboxylate transporter/malic acid transport protein</fullName>
    </recommendedName>
</protein>
<comment type="caution">
    <text evidence="6">The sequence shown here is derived from an EMBL/GenBank/DDBJ whole genome shotgun (WGS) entry which is preliminary data.</text>
</comment>
<feature type="transmembrane region" description="Helical" evidence="5">
    <location>
        <begin position="254"/>
        <end position="275"/>
    </location>
</feature>
<organism evidence="6 7">
    <name type="scientific">Lomentospora prolificans</name>
    <dbReference type="NCBI Taxonomy" id="41688"/>
    <lineage>
        <taxon>Eukaryota</taxon>
        <taxon>Fungi</taxon>
        <taxon>Dikarya</taxon>
        <taxon>Ascomycota</taxon>
        <taxon>Pezizomycotina</taxon>
        <taxon>Sordariomycetes</taxon>
        <taxon>Hypocreomycetidae</taxon>
        <taxon>Microascales</taxon>
        <taxon>Microascaceae</taxon>
        <taxon>Lomentospora</taxon>
    </lineage>
</organism>
<dbReference type="STRING" id="41688.A0A2N3NBB4"/>
<dbReference type="OrthoDB" id="2901184at2759"/>
<evidence type="ECO:0000313" key="6">
    <source>
        <dbReference type="EMBL" id="PKS09724.1"/>
    </source>
</evidence>
<feature type="transmembrane region" description="Helical" evidence="5">
    <location>
        <begin position="287"/>
        <end position="316"/>
    </location>
</feature>
<comment type="subcellular location">
    <subcellularLocation>
        <location evidence="1">Membrane</location>
        <topology evidence="1">Multi-pass membrane protein</topology>
    </subcellularLocation>
</comment>
<feature type="transmembrane region" description="Helical" evidence="5">
    <location>
        <begin position="368"/>
        <end position="389"/>
    </location>
</feature>
<feature type="transmembrane region" description="Helical" evidence="5">
    <location>
        <begin position="410"/>
        <end position="431"/>
    </location>
</feature>
<dbReference type="CDD" id="cd09317">
    <property type="entry name" value="TDT_Mae1_like"/>
    <property type="match status" value="1"/>
</dbReference>
<feature type="transmembrane region" description="Helical" evidence="5">
    <location>
        <begin position="437"/>
        <end position="459"/>
    </location>
</feature>
<dbReference type="AlphaFoldDB" id="A0A2N3NBB4"/>